<dbReference type="InterPro" id="IPR017943">
    <property type="entry name" value="Bactericidal_perm-incr_a/b_dom"/>
</dbReference>
<name>A0A2S4L804_9HYPO</name>
<feature type="compositionally biased region" description="Polar residues" evidence="1">
    <location>
        <begin position="205"/>
        <end position="216"/>
    </location>
</feature>
<feature type="domain" description="HAM1-like N-terminal" evidence="2">
    <location>
        <begin position="26"/>
        <end position="222"/>
    </location>
</feature>
<keyword evidence="4" id="KW-1185">Reference proteome</keyword>
<dbReference type="OrthoDB" id="5407957at2759"/>
<dbReference type="Proteomes" id="UP000237481">
    <property type="component" value="Unassembled WGS sequence"/>
</dbReference>
<dbReference type="AlphaFoldDB" id="A0A2S4L804"/>
<dbReference type="EMBL" id="PKSG01000126">
    <property type="protein sequence ID" value="POR38566.1"/>
    <property type="molecule type" value="Genomic_DNA"/>
</dbReference>
<accession>A0A2S4L804</accession>
<organism evidence="3 4">
    <name type="scientific">Tolypocladium paradoxum</name>
    <dbReference type="NCBI Taxonomy" id="94208"/>
    <lineage>
        <taxon>Eukaryota</taxon>
        <taxon>Fungi</taxon>
        <taxon>Dikarya</taxon>
        <taxon>Ascomycota</taxon>
        <taxon>Pezizomycotina</taxon>
        <taxon>Sordariomycetes</taxon>
        <taxon>Hypocreomycetidae</taxon>
        <taxon>Hypocreales</taxon>
        <taxon>Ophiocordycipitaceae</taxon>
        <taxon>Tolypocladium</taxon>
    </lineage>
</organism>
<dbReference type="STRING" id="94208.A0A2S4L804"/>
<evidence type="ECO:0000259" key="2">
    <source>
        <dbReference type="Pfam" id="PF19343"/>
    </source>
</evidence>
<proteinExistence type="predicted"/>
<dbReference type="SUPFAM" id="SSF55394">
    <property type="entry name" value="Bactericidal permeability-increasing protein, BPI"/>
    <property type="match status" value="1"/>
</dbReference>
<dbReference type="PANTHER" id="PTHR31138">
    <property type="entry name" value="CHROMOSOME 19, WHOLE GENOME SHOTGUN SEQUENCE"/>
    <property type="match status" value="1"/>
</dbReference>
<dbReference type="Pfam" id="PF19343">
    <property type="entry name" value="HAM1_N"/>
    <property type="match status" value="2"/>
</dbReference>
<dbReference type="GO" id="GO:0008289">
    <property type="term" value="F:lipid binding"/>
    <property type="evidence" value="ECO:0007669"/>
    <property type="project" value="InterPro"/>
</dbReference>
<reference evidence="3 4" key="1">
    <citation type="submission" date="2018-01" db="EMBL/GenBank/DDBJ databases">
        <title>Harnessing the power of phylogenomics to disentangle the directionality and signatures of interkingdom host jumping in the parasitic fungal genus Tolypocladium.</title>
        <authorList>
            <person name="Quandt C.A."/>
            <person name="Patterson W."/>
            <person name="Spatafora J.W."/>
        </authorList>
    </citation>
    <scope>NUCLEOTIDE SEQUENCE [LARGE SCALE GENOMIC DNA]</scope>
    <source>
        <strain evidence="3 4">NRBC 100945</strain>
    </source>
</reference>
<sequence length="746" mass="82350">MLACFGFHRSRHHNGEREPLLPQYNDETSRQTRLHEKLHTYQMLRAISQGYIPSNEQVITHLRSLMSADILNPEAADLSSSGRALLRSAKLCLTQFVELLQHKNSEDQVQDFIWYLTKARLDVDIGARAAASKAKADASATVASLQTVGSLLLTNSDFRIFMADLSVIGREVFRDTAFTLADVSKQAGEQLGPLAEAAEAPEHTGGSSQTAAPSNQELEDQVGEVAQVVSSGAADVVSGAGNSLSNHVGGVERTALLHRLREAVVRLRRRRDYSESVSMLSLLLQRYLSAYARLASDTAQAVGEDVVTNPEADRAARNFWLLLASLGDRDSWDQVEKSFSDVVDAGRTHPNFDKLVKELANLVQDMLSDPKFFDNAEQRFKDLREMSKDATSTSCIAESVDGLLGSLHTALRSAAEDVHIQKLVHTSTRIAHILSPKGQYTNNLLVNDSINVFVPLLVQAVQYLPVPRVEVTTPAVDLLLENLVLEPGRTVNHSSFLPYKLQISTQNDIEVRKGRFRTTSCMTSLLKITIAGLSIAADDVGYWLRLHSGLLRMMDEGLASFRLDDRGIDITLGIEIGRDRIEEMVSLRGVGVHIHHLNYTLGKSKFACLAWILKPLIRPMVRKALEAKIAAAIEEGLHCLNRELLFARERLRATRIADPGDLWTFLRAVATRLTPAPDPDTETRAGVRPGGGVFRGRYAPGSLAKLWEDGGRDAAQRVHEDERGGWRSEIFDVKTRPADSSRVTPA</sequence>
<dbReference type="InterPro" id="IPR045967">
    <property type="entry name" value="HAM1-like_N"/>
</dbReference>
<dbReference type="PANTHER" id="PTHR31138:SF4">
    <property type="entry name" value="DUF5923 DOMAIN-CONTAINING PROTEIN"/>
    <property type="match status" value="1"/>
</dbReference>
<feature type="region of interest" description="Disordered" evidence="1">
    <location>
        <begin position="197"/>
        <end position="220"/>
    </location>
</feature>
<feature type="region of interest" description="Disordered" evidence="1">
    <location>
        <begin position="674"/>
        <end position="693"/>
    </location>
</feature>
<protein>
    <recommendedName>
        <fullName evidence="2">HAM1-like N-terminal domain-containing protein</fullName>
    </recommendedName>
</protein>
<evidence type="ECO:0000256" key="1">
    <source>
        <dbReference type="SAM" id="MobiDB-lite"/>
    </source>
</evidence>
<feature type="domain" description="HAM1-like N-terminal" evidence="2">
    <location>
        <begin position="225"/>
        <end position="575"/>
    </location>
</feature>
<gene>
    <name evidence="3" type="ORF">TPAR_01225</name>
</gene>
<evidence type="ECO:0000313" key="3">
    <source>
        <dbReference type="EMBL" id="POR38566.1"/>
    </source>
</evidence>
<comment type="caution">
    <text evidence="3">The sequence shown here is derived from an EMBL/GenBank/DDBJ whole genome shotgun (WGS) entry which is preliminary data.</text>
</comment>
<evidence type="ECO:0000313" key="4">
    <source>
        <dbReference type="Proteomes" id="UP000237481"/>
    </source>
</evidence>